<dbReference type="PROSITE" id="PS50850">
    <property type="entry name" value="MFS"/>
    <property type="match status" value="1"/>
</dbReference>
<name>A0A8S1BIC2_ARCPL</name>
<keyword evidence="2" id="KW-0813">Transport</keyword>
<keyword evidence="4 8" id="KW-1133">Transmembrane helix</keyword>
<organism evidence="10 11">
    <name type="scientific">Arctia plantaginis</name>
    <name type="common">Wood tiger moth</name>
    <name type="synonym">Phalaena plantaginis</name>
    <dbReference type="NCBI Taxonomy" id="874455"/>
    <lineage>
        <taxon>Eukaryota</taxon>
        <taxon>Metazoa</taxon>
        <taxon>Ecdysozoa</taxon>
        <taxon>Arthropoda</taxon>
        <taxon>Hexapoda</taxon>
        <taxon>Insecta</taxon>
        <taxon>Pterygota</taxon>
        <taxon>Neoptera</taxon>
        <taxon>Endopterygota</taxon>
        <taxon>Lepidoptera</taxon>
        <taxon>Glossata</taxon>
        <taxon>Ditrysia</taxon>
        <taxon>Noctuoidea</taxon>
        <taxon>Erebidae</taxon>
        <taxon>Arctiinae</taxon>
        <taxon>Arctia</taxon>
    </lineage>
</organism>
<evidence type="ECO:0000256" key="8">
    <source>
        <dbReference type="SAM" id="Phobius"/>
    </source>
</evidence>
<feature type="transmembrane region" description="Helical" evidence="8">
    <location>
        <begin position="372"/>
        <end position="394"/>
    </location>
</feature>
<evidence type="ECO:0000256" key="5">
    <source>
        <dbReference type="ARBA" id="ARBA00023136"/>
    </source>
</evidence>
<dbReference type="AlphaFoldDB" id="A0A8S1BIC2"/>
<evidence type="ECO:0000256" key="7">
    <source>
        <dbReference type="SAM" id="MobiDB-lite"/>
    </source>
</evidence>
<feature type="transmembrane region" description="Helical" evidence="8">
    <location>
        <begin position="338"/>
        <end position="360"/>
    </location>
</feature>
<dbReference type="PANTHER" id="PTHR23505">
    <property type="entry name" value="SPINSTER"/>
    <property type="match status" value="1"/>
</dbReference>
<dbReference type="Pfam" id="PF07690">
    <property type="entry name" value="MFS_1"/>
    <property type="match status" value="1"/>
</dbReference>
<evidence type="ECO:0000256" key="3">
    <source>
        <dbReference type="ARBA" id="ARBA00022692"/>
    </source>
</evidence>
<evidence type="ECO:0000313" key="11">
    <source>
        <dbReference type="Proteomes" id="UP000494106"/>
    </source>
</evidence>
<feature type="region of interest" description="Disordered" evidence="7">
    <location>
        <begin position="495"/>
        <end position="536"/>
    </location>
</feature>
<dbReference type="InterPro" id="IPR020846">
    <property type="entry name" value="MFS_dom"/>
</dbReference>
<keyword evidence="3 8" id="KW-0812">Transmembrane</keyword>
<evidence type="ECO:0000256" key="6">
    <source>
        <dbReference type="ARBA" id="ARBA00024338"/>
    </source>
</evidence>
<feature type="transmembrane region" description="Helical" evidence="8">
    <location>
        <begin position="147"/>
        <end position="168"/>
    </location>
</feature>
<dbReference type="SUPFAM" id="SSF103473">
    <property type="entry name" value="MFS general substrate transporter"/>
    <property type="match status" value="1"/>
</dbReference>
<dbReference type="InterPro" id="IPR044770">
    <property type="entry name" value="MFS_spinster-like"/>
</dbReference>
<keyword evidence="11" id="KW-1185">Reference proteome</keyword>
<comment type="subcellular location">
    <subcellularLocation>
        <location evidence="1">Membrane</location>
        <topology evidence="1">Multi-pass membrane protein</topology>
    </subcellularLocation>
</comment>
<dbReference type="InterPro" id="IPR011701">
    <property type="entry name" value="MFS"/>
</dbReference>
<reference evidence="10 11" key="1">
    <citation type="submission" date="2020-04" db="EMBL/GenBank/DDBJ databases">
        <authorList>
            <person name="Wallbank WR R."/>
            <person name="Pardo Diaz C."/>
            <person name="Kozak K."/>
            <person name="Martin S."/>
            <person name="Jiggins C."/>
            <person name="Moest M."/>
            <person name="Warren A I."/>
            <person name="Byers J.R.P. K."/>
            <person name="Montejo-Kovacevich G."/>
            <person name="Yen C E."/>
        </authorList>
    </citation>
    <scope>NUCLEOTIDE SEQUENCE [LARGE SCALE GENOMIC DNA]</scope>
</reference>
<dbReference type="EMBL" id="CADEBC010000587">
    <property type="protein sequence ID" value="CAB3256860.1"/>
    <property type="molecule type" value="Genomic_DNA"/>
</dbReference>
<feature type="transmembrane region" description="Helical" evidence="8">
    <location>
        <begin position="241"/>
        <end position="261"/>
    </location>
</feature>
<dbReference type="Gene3D" id="1.20.1250.20">
    <property type="entry name" value="MFS general substrate transporter like domains"/>
    <property type="match status" value="1"/>
</dbReference>
<feature type="transmembrane region" description="Helical" evidence="8">
    <location>
        <begin position="464"/>
        <end position="486"/>
    </location>
</feature>
<sequence>MFHGGIWSKLEGYYKWYVLGLVSILYILGELGHYLIGLVSILYILGELGHYLIGTTSKVTADDLHYGDKACMLNLTHVSLSELPVVCEKVNSSEVCGTLTLNGTRYCEWGYNGLGIDYQVLAGPAFMAVFTVVGIILGVVADKFNRARILSFCTLVFVIAILLMGSVTEYWHLVVLRMVLAAGESGCNPLATGILTDLFPERQRALALSIFNWGIYGGYGIAFPVGRYIPELNIWGLSWRVCYYGIGVIGLIITLLSFLTLREPPRTTIGEEGTGPAKTNDGTVEAGKNMPQVTIWHVITQPRIVLLCIAASIRHCGGMCFAYNSDLYYRDYFPDVDLGWWLFAVTVVIGSIGVVIGGIISDKYVEKMGIRSRVMVLGLSQLIATLPAFGSVIFGPLWAMITLAISYFFAEMWFGIVFTILVEIVPLSVRSTTIGVFLFVMNNVGGNLPILVDPVAKAIGYREAVMIFYAGFYGISSILFFLTMFVMDGPVEKAPVTEEQEPENKRTGLDNRAFTQDEQNHRSSTRTLPITTSERL</sequence>
<evidence type="ECO:0000313" key="10">
    <source>
        <dbReference type="EMBL" id="CAB3256860.1"/>
    </source>
</evidence>
<dbReference type="InterPro" id="IPR036259">
    <property type="entry name" value="MFS_trans_sf"/>
</dbReference>
<dbReference type="PANTHER" id="PTHR23505:SF96">
    <property type="entry name" value="LP14756P"/>
    <property type="match status" value="1"/>
</dbReference>
<feature type="compositionally biased region" description="Polar residues" evidence="7">
    <location>
        <begin position="525"/>
        <end position="536"/>
    </location>
</feature>
<feature type="transmembrane region" description="Helical" evidence="8">
    <location>
        <begin position="16"/>
        <end position="45"/>
    </location>
</feature>
<evidence type="ECO:0000256" key="1">
    <source>
        <dbReference type="ARBA" id="ARBA00004141"/>
    </source>
</evidence>
<proteinExistence type="inferred from homology"/>
<dbReference type="CDD" id="cd17328">
    <property type="entry name" value="MFS_spinster_like"/>
    <property type="match status" value="1"/>
</dbReference>
<dbReference type="Proteomes" id="UP000494106">
    <property type="component" value="Unassembled WGS sequence"/>
</dbReference>
<evidence type="ECO:0000256" key="2">
    <source>
        <dbReference type="ARBA" id="ARBA00022448"/>
    </source>
</evidence>
<gene>
    <name evidence="10" type="ORF">APLA_LOCUS15594</name>
</gene>
<comment type="similarity">
    <text evidence="6">Belongs to the major facilitator superfamily. Spinster (TC 2.A.1.49) family.</text>
</comment>
<feature type="transmembrane region" description="Helical" evidence="8">
    <location>
        <begin position="118"/>
        <end position="140"/>
    </location>
</feature>
<feature type="transmembrane region" description="Helical" evidence="8">
    <location>
        <begin position="400"/>
        <end position="422"/>
    </location>
</feature>
<feature type="domain" description="Major facilitator superfamily (MFS) profile" evidence="9">
    <location>
        <begin position="42"/>
        <end position="488"/>
    </location>
</feature>
<protein>
    <recommendedName>
        <fullName evidence="9">Major facilitator superfamily (MFS) profile domain-containing protein</fullName>
    </recommendedName>
</protein>
<accession>A0A8S1BIC2</accession>
<dbReference type="GO" id="GO:0016020">
    <property type="term" value="C:membrane"/>
    <property type="evidence" value="ECO:0007669"/>
    <property type="project" value="UniProtKB-SubCell"/>
</dbReference>
<comment type="caution">
    <text evidence="10">The sequence shown here is derived from an EMBL/GenBank/DDBJ whole genome shotgun (WGS) entry which is preliminary data.</text>
</comment>
<dbReference type="GO" id="GO:0022857">
    <property type="term" value="F:transmembrane transporter activity"/>
    <property type="evidence" value="ECO:0007669"/>
    <property type="project" value="InterPro"/>
</dbReference>
<keyword evidence="5 8" id="KW-0472">Membrane</keyword>
<evidence type="ECO:0000256" key="4">
    <source>
        <dbReference type="ARBA" id="ARBA00022989"/>
    </source>
</evidence>
<feature type="transmembrane region" description="Helical" evidence="8">
    <location>
        <begin position="205"/>
        <end position="229"/>
    </location>
</feature>
<evidence type="ECO:0000259" key="9">
    <source>
        <dbReference type="PROSITE" id="PS50850"/>
    </source>
</evidence>
<dbReference type="OrthoDB" id="3639251at2759"/>